<evidence type="ECO:0000313" key="1">
    <source>
        <dbReference type="EMBL" id="MDN4492641.1"/>
    </source>
</evidence>
<dbReference type="EMBL" id="JAUHTQ010000002">
    <property type="protein sequence ID" value="MDN4492641.1"/>
    <property type="molecule type" value="Genomic_DNA"/>
</dbReference>
<comment type="caution">
    <text evidence="1">The sequence shown here is derived from an EMBL/GenBank/DDBJ whole genome shotgun (WGS) entry which is preliminary data.</text>
</comment>
<accession>A0ABT8GNZ1</accession>
<keyword evidence="2" id="KW-1185">Reference proteome</keyword>
<gene>
    <name evidence="1" type="ORF">QYB95_03740</name>
</gene>
<organism evidence="1 2">
    <name type="scientific">Ureibacillus aquaedulcis</name>
    <dbReference type="NCBI Taxonomy" id="3058421"/>
    <lineage>
        <taxon>Bacteria</taxon>
        <taxon>Bacillati</taxon>
        <taxon>Bacillota</taxon>
        <taxon>Bacilli</taxon>
        <taxon>Bacillales</taxon>
        <taxon>Caryophanaceae</taxon>
        <taxon>Ureibacillus</taxon>
    </lineage>
</organism>
<dbReference type="RefSeq" id="WP_301136775.1">
    <property type="nucleotide sequence ID" value="NZ_JAUHTQ010000002.1"/>
</dbReference>
<evidence type="ECO:0000313" key="2">
    <source>
        <dbReference type="Proteomes" id="UP001172743"/>
    </source>
</evidence>
<sequence length="54" mass="6534">MSMYREGYNYYKQACEQYELEPLNFAFYLLSLSKEQLDAYNEKAELKRGHDLDN</sequence>
<name>A0ABT8GNZ1_9BACL</name>
<dbReference type="Proteomes" id="UP001172743">
    <property type="component" value="Unassembled WGS sequence"/>
</dbReference>
<protein>
    <submittedName>
        <fullName evidence="1">Transcriptional regulator</fullName>
    </submittedName>
</protein>
<proteinExistence type="predicted"/>
<reference evidence="1" key="1">
    <citation type="submission" date="2023-07" db="EMBL/GenBank/DDBJ databases">
        <title>Ureibacillus sp. isolated from freshwater well.</title>
        <authorList>
            <person name="Kirdat K."/>
            <person name="Bhatt A."/>
            <person name="Teware R."/>
            <person name="Bhavsar Y."/>
            <person name="Yadav A."/>
        </authorList>
    </citation>
    <scope>NUCLEOTIDE SEQUENCE</scope>
    <source>
        <strain evidence="1">BA0131</strain>
    </source>
</reference>